<dbReference type="AlphaFoldDB" id="A0A382BR42"/>
<protein>
    <submittedName>
        <fullName evidence="1">Uncharacterized protein</fullName>
    </submittedName>
</protein>
<proteinExistence type="predicted"/>
<dbReference type="Gene3D" id="3.40.50.450">
    <property type="match status" value="1"/>
</dbReference>
<gene>
    <name evidence="1" type="ORF">METZ01_LOCUS169144</name>
</gene>
<dbReference type="EMBL" id="UINC01030984">
    <property type="protein sequence ID" value="SVB16290.1"/>
    <property type="molecule type" value="Genomic_DNA"/>
</dbReference>
<dbReference type="SUPFAM" id="SSF52309">
    <property type="entry name" value="N-(deoxy)ribosyltransferase-like"/>
    <property type="match status" value="1"/>
</dbReference>
<reference evidence="1" key="1">
    <citation type="submission" date="2018-05" db="EMBL/GenBank/DDBJ databases">
        <authorList>
            <person name="Lanie J.A."/>
            <person name="Ng W.-L."/>
            <person name="Kazmierczak K.M."/>
            <person name="Andrzejewski T.M."/>
            <person name="Davidsen T.M."/>
            <person name="Wayne K.J."/>
            <person name="Tettelin H."/>
            <person name="Glass J.I."/>
            <person name="Rusch D."/>
            <person name="Podicherti R."/>
            <person name="Tsui H.-C.T."/>
            <person name="Winkler M.E."/>
        </authorList>
    </citation>
    <scope>NUCLEOTIDE SEQUENCE</scope>
</reference>
<name>A0A382BR42_9ZZZZ</name>
<sequence length="193" mass="22292">MAGKLNGQRCYLAGPIDHAEDDGIGWRTTMSAWLSERGVMALDPTNKRTSNTIFNEIGDEQKNLGQLRELGRFHELRDAMKPIVLADLRMVEVSDFLIVYLDPSVQMCGTWEELFVGLRQHKPVLVVVKGGKKKLNFWMFGRINPDFVFDSFEDVQRYLEGVDDETIRADSSRWIFFDYNTDPEPLSIHNRNY</sequence>
<evidence type="ECO:0000313" key="1">
    <source>
        <dbReference type="EMBL" id="SVB16290.1"/>
    </source>
</evidence>
<accession>A0A382BR42</accession>
<organism evidence="1">
    <name type="scientific">marine metagenome</name>
    <dbReference type="NCBI Taxonomy" id="408172"/>
    <lineage>
        <taxon>unclassified sequences</taxon>
        <taxon>metagenomes</taxon>
        <taxon>ecological metagenomes</taxon>
    </lineage>
</organism>